<comment type="similarity">
    <text evidence="1">Belongs to the leucine-binding protein family.</text>
</comment>
<evidence type="ECO:0000259" key="3">
    <source>
        <dbReference type="Pfam" id="PF13458"/>
    </source>
</evidence>
<evidence type="ECO:0000256" key="2">
    <source>
        <dbReference type="ARBA" id="ARBA00022729"/>
    </source>
</evidence>
<dbReference type="Pfam" id="PF13458">
    <property type="entry name" value="Peripla_BP_6"/>
    <property type="match status" value="1"/>
</dbReference>
<dbReference type="InterPro" id="IPR028081">
    <property type="entry name" value="Leu-bd"/>
</dbReference>
<keyword evidence="2" id="KW-0732">Signal</keyword>
<dbReference type="EMBL" id="QREG01000003">
    <property type="protein sequence ID" value="REE01717.1"/>
    <property type="molecule type" value="Genomic_DNA"/>
</dbReference>
<feature type="domain" description="Leucine-binding protein" evidence="3">
    <location>
        <begin position="4"/>
        <end position="325"/>
    </location>
</feature>
<dbReference type="InterPro" id="IPR028082">
    <property type="entry name" value="Peripla_BP_I"/>
</dbReference>
<reference evidence="4 5" key="1">
    <citation type="submission" date="2018-07" db="EMBL/GenBank/DDBJ databases">
        <title>Genomic Encyclopedia of Type Strains, Phase IV (KMG-IV): sequencing the most valuable type-strain genomes for metagenomic binning, comparative biology and taxonomic classification.</title>
        <authorList>
            <person name="Goeker M."/>
        </authorList>
    </citation>
    <scope>NUCLEOTIDE SEQUENCE [LARGE SCALE GENOMIC DNA]</scope>
    <source>
        <strain evidence="4 5">DSM 4134</strain>
    </source>
</reference>
<dbReference type="RefSeq" id="WP_170147893.1">
    <property type="nucleotide sequence ID" value="NZ_QREG01000003.1"/>
</dbReference>
<name>A0A3D9L6D4_MARFU</name>
<accession>A0A3D9L6D4</accession>
<dbReference type="AlphaFoldDB" id="A0A3D9L6D4"/>
<comment type="caution">
    <text evidence="4">The sequence shown here is derived from an EMBL/GenBank/DDBJ whole genome shotgun (WGS) entry which is preliminary data.</text>
</comment>
<evidence type="ECO:0000313" key="5">
    <source>
        <dbReference type="Proteomes" id="UP000256779"/>
    </source>
</evidence>
<organism evidence="4 5">
    <name type="scientific">Marinoscillum furvescens DSM 4134</name>
    <dbReference type="NCBI Taxonomy" id="1122208"/>
    <lineage>
        <taxon>Bacteria</taxon>
        <taxon>Pseudomonadati</taxon>
        <taxon>Bacteroidota</taxon>
        <taxon>Cytophagia</taxon>
        <taxon>Cytophagales</taxon>
        <taxon>Reichenbachiellaceae</taxon>
        <taxon>Marinoscillum</taxon>
    </lineage>
</organism>
<protein>
    <submittedName>
        <fullName evidence="4">Amino acid/amide ABC transporter substrate-binding protein (HAAT family)</fullName>
    </submittedName>
</protein>
<dbReference type="Gene3D" id="3.40.50.2300">
    <property type="match status" value="2"/>
</dbReference>
<evidence type="ECO:0000256" key="1">
    <source>
        <dbReference type="ARBA" id="ARBA00010062"/>
    </source>
</evidence>
<sequence length="384" mass="43875">MRQIKVGFLSPFSTIYPNIGHEIMDGILSGIPERLHNQFQFFPEFIHQGQPGALRPAIEKLVAFHNVDIITGMVNYRSIRDVYSLINRFKKPCLFIDLGEYLPLRSEHSPYVFYNSYEMWQVEFALGYWAQSEFGGSGAVIMPSYEAGYHLPSAFRLGTQYRRPSEMQWALIPFRGGQNNIKESVREYVRVIKMEQPDFLHAMFSGTEALDFFEAYKEEGLAGEIPLVATPHMISFEVLNKIKSLNLTMYGASVWHYETDSVENQAFKKVHLTQTGGMANHFSLLGYEVGRALENLYPFLIKGSQDTLSQLHSLQISSPRGERKFINHSSFPNPNIDIEKIHLSGNDIKRVIIGKGEGIRSSHSIFESVYSENISGWYNNYLCV</sequence>
<dbReference type="Proteomes" id="UP000256779">
    <property type="component" value="Unassembled WGS sequence"/>
</dbReference>
<keyword evidence="5" id="KW-1185">Reference proteome</keyword>
<dbReference type="SUPFAM" id="SSF53822">
    <property type="entry name" value="Periplasmic binding protein-like I"/>
    <property type="match status" value="1"/>
</dbReference>
<proteinExistence type="inferred from homology"/>
<gene>
    <name evidence="4" type="ORF">C7460_103234</name>
</gene>
<evidence type="ECO:0000313" key="4">
    <source>
        <dbReference type="EMBL" id="REE01717.1"/>
    </source>
</evidence>